<accession>A0AAW9S150</accession>
<dbReference type="InterPro" id="IPR006143">
    <property type="entry name" value="RND_pump_MFP"/>
</dbReference>
<dbReference type="PROSITE" id="PS51257">
    <property type="entry name" value="PROKAR_LIPOPROTEIN"/>
    <property type="match status" value="1"/>
</dbReference>
<dbReference type="Gene3D" id="2.40.50.100">
    <property type="match status" value="1"/>
</dbReference>
<organism evidence="6 7">
    <name type="scientific">Rapidithrix thailandica</name>
    <dbReference type="NCBI Taxonomy" id="413964"/>
    <lineage>
        <taxon>Bacteria</taxon>
        <taxon>Pseudomonadati</taxon>
        <taxon>Bacteroidota</taxon>
        <taxon>Cytophagia</taxon>
        <taxon>Cytophagales</taxon>
        <taxon>Flammeovirgaceae</taxon>
        <taxon>Rapidithrix</taxon>
    </lineage>
</organism>
<dbReference type="PANTHER" id="PTHR30158">
    <property type="entry name" value="ACRA/E-RELATED COMPONENT OF DRUG EFFLUX TRANSPORTER"/>
    <property type="match status" value="1"/>
</dbReference>
<evidence type="ECO:0000313" key="6">
    <source>
        <dbReference type="EMBL" id="MEN7547568.1"/>
    </source>
</evidence>
<dbReference type="InterPro" id="IPR058625">
    <property type="entry name" value="MdtA-like_BSH"/>
</dbReference>
<dbReference type="AlphaFoldDB" id="A0AAW9S150"/>
<comment type="similarity">
    <text evidence="1">Belongs to the membrane fusion protein (MFP) (TC 8.A.1) family.</text>
</comment>
<dbReference type="Pfam" id="PF25876">
    <property type="entry name" value="HH_MFP_RND"/>
    <property type="match status" value="1"/>
</dbReference>
<evidence type="ECO:0000259" key="5">
    <source>
        <dbReference type="Pfam" id="PF25944"/>
    </source>
</evidence>
<sequence length="399" mass="45186">MINYRLILLYFSLVITSILTSCNEEGRKNITDNSKPVTVPVLQLKSKSIHLPQTYICDIQAVQFVEVRAKVEGYVDNIFVDEGQFVKKGQALFQLSSFELKEMVNRANATLYQAKAEAKAASLEVERLKVLVDKDIITSSELELAKSKLAVAEANITETESLLKNAQNMLSYTTIKAPFDGIVDRIPFKTGSLVTAGDLMTNITDISEVFAYYKVNENEYLRYMREKIDKGGEDKDITELSLILSDGKYYPFKGVLETMEADFERGTGSIAFRVRFPNPNGLLKHGATGKIEMTNELKDVFLIPQKSTFEVQDYNYVYLLNNENKVKVESFKPIKRFDVYYVVDGFQSGDRIIFEGIQQVRDGVEVNPTPVTDEEAYDNLAKHNQNHIEPTDLSCLSYL</sequence>
<reference evidence="6 7" key="1">
    <citation type="submission" date="2024-04" db="EMBL/GenBank/DDBJ databases">
        <title>Novel genus in family Flammeovirgaceae.</title>
        <authorList>
            <person name="Nguyen T.H."/>
            <person name="Vuong T.Q."/>
            <person name="Le H."/>
            <person name="Kim S.-G."/>
        </authorList>
    </citation>
    <scope>NUCLEOTIDE SEQUENCE [LARGE SCALE GENOMIC DNA]</scope>
    <source>
        <strain evidence="6 7">JCM 23209</strain>
    </source>
</reference>
<dbReference type="PRINTS" id="PR01490">
    <property type="entry name" value="RTXTOXIND"/>
</dbReference>
<dbReference type="RefSeq" id="WP_346820355.1">
    <property type="nucleotide sequence ID" value="NZ_JBDKWZ010000003.1"/>
</dbReference>
<protein>
    <submittedName>
        <fullName evidence="6">Efflux RND transporter periplasmic adaptor subunit</fullName>
    </submittedName>
</protein>
<dbReference type="Gene3D" id="1.10.287.470">
    <property type="entry name" value="Helix hairpin bin"/>
    <property type="match status" value="1"/>
</dbReference>
<dbReference type="PANTHER" id="PTHR30158:SF23">
    <property type="entry name" value="MULTIDRUG RESISTANCE PROTEIN MEXA"/>
    <property type="match status" value="1"/>
</dbReference>
<dbReference type="GO" id="GO:0030313">
    <property type="term" value="C:cell envelope"/>
    <property type="evidence" value="ECO:0007669"/>
    <property type="project" value="UniProtKB-SubCell"/>
</dbReference>
<dbReference type="Gene3D" id="2.40.420.20">
    <property type="match status" value="1"/>
</dbReference>
<dbReference type="Proteomes" id="UP001403385">
    <property type="component" value="Unassembled WGS sequence"/>
</dbReference>
<dbReference type="InterPro" id="IPR058626">
    <property type="entry name" value="MdtA-like_b-barrel"/>
</dbReference>
<dbReference type="Pfam" id="PF25917">
    <property type="entry name" value="BSH_RND"/>
    <property type="match status" value="1"/>
</dbReference>
<dbReference type="GO" id="GO:0022857">
    <property type="term" value="F:transmembrane transporter activity"/>
    <property type="evidence" value="ECO:0007669"/>
    <property type="project" value="InterPro"/>
</dbReference>
<dbReference type="NCBIfam" id="TIGR01730">
    <property type="entry name" value="RND_mfp"/>
    <property type="match status" value="1"/>
</dbReference>
<dbReference type="Gene3D" id="2.40.30.170">
    <property type="match status" value="1"/>
</dbReference>
<gene>
    <name evidence="6" type="ORF">AAG747_06605</name>
</gene>
<dbReference type="EMBL" id="JBDKWZ010000003">
    <property type="protein sequence ID" value="MEN7547568.1"/>
    <property type="molecule type" value="Genomic_DNA"/>
</dbReference>
<keyword evidence="2" id="KW-0175">Coiled coil</keyword>
<dbReference type="SUPFAM" id="SSF111369">
    <property type="entry name" value="HlyD-like secretion proteins"/>
    <property type="match status" value="1"/>
</dbReference>
<evidence type="ECO:0000313" key="7">
    <source>
        <dbReference type="Proteomes" id="UP001403385"/>
    </source>
</evidence>
<comment type="caution">
    <text evidence="6">The sequence shown here is derived from an EMBL/GenBank/DDBJ whole genome shotgun (WGS) entry which is preliminary data.</text>
</comment>
<proteinExistence type="inferred from homology"/>
<evidence type="ECO:0000256" key="2">
    <source>
        <dbReference type="SAM" id="Coils"/>
    </source>
</evidence>
<feature type="domain" description="Multidrug resistance protein MdtA-like barrel-sandwich hybrid" evidence="4">
    <location>
        <begin position="65"/>
        <end position="204"/>
    </location>
</feature>
<dbReference type="InterPro" id="IPR058624">
    <property type="entry name" value="MdtA-like_HH"/>
</dbReference>
<evidence type="ECO:0000259" key="3">
    <source>
        <dbReference type="Pfam" id="PF25876"/>
    </source>
</evidence>
<feature type="coiled-coil region" evidence="2">
    <location>
        <begin position="142"/>
        <end position="169"/>
    </location>
</feature>
<evidence type="ECO:0000256" key="1">
    <source>
        <dbReference type="ARBA" id="ARBA00009477"/>
    </source>
</evidence>
<keyword evidence="7" id="KW-1185">Reference proteome</keyword>
<dbReference type="GO" id="GO:0046677">
    <property type="term" value="P:response to antibiotic"/>
    <property type="evidence" value="ECO:0007669"/>
    <property type="project" value="TreeGrafter"/>
</dbReference>
<feature type="domain" description="Multidrug resistance protein MdtA-like beta-barrel" evidence="5">
    <location>
        <begin position="232"/>
        <end position="294"/>
    </location>
</feature>
<evidence type="ECO:0000259" key="4">
    <source>
        <dbReference type="Pfam" id="PF25917"/>
    </source>
</evidence>
<feature type="domain" description="Multidrug resistance protein MdtA-like alpha-helical hairpin" evidence="3">
    <location>
        <begin position="105"/>
        <end position="173"/>
    </location>
</feature>
<name>A0AAW9S150_9BACT</name>
<dbReference type="Pfam" id="PF25944">
    <property type="entry name" value="Beta-barrel_RND"/>
    <property type="match status" value="1"/>
</dbReference>
<dbReference type="GO" id="GO:0005886">
    <property type="term" value="C:plasma membrane"/>
    <property type="evidence" value="ECO:0007669"/>
    <property type="project" value="TreeGrafter"/>
</dbReference>